<dbReference type="Pfam" id="PF24223">
    <property type="entry name" value="MrpH_C"/>
    <property type="match status" value="1"/>
</dbReference>
<feature type="signal peptide" evidence="1">
    <location>
        <begin position="1"/>
        <end position="28"/>
    </location>
</feature>
<dbReference type="InterPro" id="IPR057010">
    <property type="entry name" value="MrpH_C"/>
</dbReference>
<feature type="domain" description="Fimbrial adhesin MrpH C-terminal" evidence="2">
    <location>
        <begin position="190"/>
        <end position="293"/>
    </location>
</feature>
<proteinExistence type="predicted"/>
<protein>
    <recommendedName>
        <fullName evidence="2">Fimbrial adhesin MrpH C-terminal domain-containing protein</fullName>
    </recommendedName>
</protein>
<sequence>MKKSSIWTWVISRLLVVGLLFGAAAAQAATAYMPAVTSVLYLGVAPDNTHRFKINWGMMPVADDLSSTGTFNLGIGFRDTDDPQMKVNMSDSYVGVALPVASITSQNDYRQCLEGNQWRLSCLGNVWIQKKGTSGTADFYINTQSNLGKNIRRLQMCTAIQQTQTGPATALGIVPGTCYTGFPTTVNATCSIDTPELLLDHGSLNPLEVNGNVKEMDVDISCSPDVTVSVYTGGGNVIFFGNGSISSLITIDGQNPRRATINGSRTFKLRSTLSASGTPMPSNYGNSTTLLINIE</sequence>
<dbReference type="InterPro" id="IPR036937">
    <property type="entry name" value="Adhesion_dom_fimbrial_sf"/>
</dbReference>
<feature type="chain" id="PRO_5001716631" description="Fimbrial adhesin MrpH C-terminal domain-containing protein" evidence="1">
    <location>
        <begin position="29"/>
        <end position="295"/>
    </location>
</feature>
<reference evidence="3 4" key="1">
    <citation type="journal article" date="2014" name="Genome Announc.">
        <title>Complete Genome Sequence of Polychlorinated Biphenyl Degrader Comamonas testosteroni TK102 (NBRC 109938).</title>
        <authorList>
            <person name="Fukuda K."/>
            <person name="Hosoyama A."/>
            <person name="Tsuchikane K."/>
            <person name="Ohji S."/>
            <person name="Yamazoe A."/>
            <person name="Fujita N."/>
            <person name="Shintani M."/>
            <person name="Kimbara K."/>
        </authorList>
    </citation>
    <scope>NUCLEOTIDE SEQUENCE [LARGE SCALE GENOMIC DNA]</scope>
    <source>
        <strain evidence="3">TK102</strain>
    </source>
</reference>
<dbReference type="AlphaFoldDB" id="A0A076PU01"/>
<dbReference type="GO" id="GO:0007155">
    <property type="term" value="P:cell adhesion"/>
    <property type="evidence" value="ECO:0007669"/>
    <property type="project" value="InterPro"/>
</dbReference>
<dbReference type="GO" id="GO:0009289">
    <property type="term" value="C:pilus"/>
    <property type="evidence" value="ECO:0007669"/>
    <property type="project" value="InterPro"/>
</dbReference>
<gene>
    <name evidence="3" type="ORF">O987_20235</name>
</gene>
<dbReference type="RefSeq" id="WP_043374191.1">
    <property type="nucleotide sequence ID" value="NZ_CP006704.1"/>
</dbReference>
<accession>A0A076PU01</accession>
<evidence type="ECO:0000259" key="2">
    <source>
        <dbReference type="Pfam" id="PF24223"/>
    </source>
</evidence>
<organism evidence="3 4">
    <name type="scientific">Comamonas testosteroni TK102</name>
    <dbReference type="NCBI Taxonomy" id="1392005"/>
    <lineage>
        <taxon>Bacteria</taxon>
        <taxon>Pseudomonadati</taxon>
        <taxon>Pseudomonadota</taxon>
        <taxon>Betaproteobacteria</taxon>
        <taxon>Burkholderiales</taxon>
        <taxon>Comamonadaceae</taxon>
        <taxon>Comamonas</taxon>
    </lineage>
</organism>
<keyword evidence="1" id="KW-0732">Signal</keyword>
<name>A0A076PU01_COMTE</name>
<evidence type="ECO:0000256" key="1">
    <source>
        <dbReference type="SAM" id="SignalP"/>
    </source>
</evidence>
<evidence type="ECO:0000313" key="4">
    <source>
        <dbReference type="Proteomes" id="UP000028782"/>
    </source>
</evidence>
<dbReference type="KEGG" id="ctes:O987_20235"/>
<evidence type="ECO:0000313" key="3">
    <source>
        <dbReference type="EMBL" id="AIJ48141.1"/>
    </source>
</evidence>
<dbReference type="Gene3D" id="2.60.40.1090">
    <property type="entry name" value="Fimbrial-type adhesion domain"/>
    <property type="match status" value="1"/>
</dbReference>
<dbReference type="Proteomes" id="UP000028782">
    <property type="component" value="Chromosome"/>
</dbReference>
<dbReference type="HOGENOM" id="CLU_942366_0_0_4"/>
<dbReference type="EMBL" id="CP006704">
    <property type="protein sequence ID" value="AIJ48141.1"/>
    <property type="molecule type" value="Genomic_DNA"/>
</dbReference>